<evidence type="ECO:0000256" key="4">
    <source>
        <dbReference type="ARBA" id="ARBA00022800"/>
    </source>
</evidence>
<keyword evidence="11" id="KW-1185">Reference proteome</keyword>
<keyword evidence="2 8" id="KW-0479">Metal-binding</keyword>
<comment type="subunit">
    <text evidence="8">Monomer.</text>
</comment>
<dbReference type="SUPFAM" id="SSF103365">
    <property type="entry name" value="Hypothetical protein PH1602"/>
    <property type="match status" value="1"/>
</dbReference>
<feature type="compositionally biased region" description="Low complexity" evidence="9">
    <location>
        <begin position="23"/>
        <end position="32"/>
    </location>
</feature>
<evidence type="ECO:0000256" key="2">
    <source>
        <dbReference type="ARBA" id="ARBA00022723"/>
    </source>
</evidence>
<dbReference type="InterPro" id="IPR036025">
    <property type="entry name" value="RtcB-like_sf"/>
</dbReference>
<gene>
    <name evidence="8" type="primary">rtcB</name>
    <name evidence="10" type="ORF">ACFP3V_28670</name>
</gene>
<dbReference type="PANTHER" id="PTHR11118:SF1">
    <property type="entry name" value="RNA-SPLICING LIGASE RTCB HOMOLOG"/>
    <property type="match status" value="1"/>
</dbReference>
<feature type="region of interest" description="Disordered" evidence="9">
    <location>
        <begin position="1"/>
        <end position="39"/>
    </location>
</feature>
<keyword evidence="3" id="KW-0547">Nucleotide-binding</keyword>
<evidence type="ECO:0000256" key="5">
    <source>
        <dbReference type="ARBA" id="ARBA00023134"/>
    </source>
</evidence>
<accession>A0ABW1GC02</accession>
<sequence length="494" mass="53510">MRIDVFTDPAGRPGSGPSGGPFGSPADGAPPDLTVFDSPDARADPALLERLHEGTATADLAAPPVVLPDFCHKSKSEMPSSIAVATRDAIRPALTDSALNCGMALATLDLPRPDPAAVADFYGRVGRRYPDPPGWRFELSREEVLRAAVTGADFAAERFGLDRADIDRVEEFGRLPVEEFGGAHRARRELPWVCVQLARLRFGSIGASTHFLELQEVEEVFEPGIAEQLGVHQGQVTLQFHNGGGVLTGQIGELYARRKSASRMLRAEMAVQKPLSHFLARSPLRARQRYAAYFTAGCPSVATDTDEGRRLLLAQRLSMNYGFAYRLATYAALQEFAAQVFGAKLRLVVDSPHNSVYEETVDGRPAYVHRHNAARAWTPELMRGHPAFAATGQPLLVPGTNRTSSFLCVPAPQAHRSLYTACHGTGSIISAFARDGRSGADPHGRHTLRFGYGDAAPREIPQLDDRGVDAALRILVGNGLVRPVARLRPFAVLT</sequence>
<evidence type="ECO:0000256" key="7">
    <source>
        <dbReference type="ARBA" id="ARBA00047746"/>
    </source>
</evidence>
<dbReference type="EMBL" id="JBHSQJ010000147">
    <property type="protein sequence ID" value="MFC5911167.1"/>
    <property type="molecule type" value="Genomic_DNA"/>
</dbReference>
<dbReference type="EC" id="6.5.1.-" evidence="8"/>
<evidence type="ECO:0000256" key="9">
    <source>
        <dbReference type="SAM" id="MobiDB-lite"/>
    </source>
</evidence>
<comment type="similarity">
    <text evidence="8">Belongs to the RtcB family.</text>
</comment>
<evidence type="ECO:0000256" key="8">
    <source>
        <dbReference type="RuleBase" id="RU371113"/>
    </source>
</evidence>
<dbReference type="RefSeq" id="WP_380589649.1">
    <property type="nucleotide sequence ID" value="NZ_JBHSQJ010000147.1"/>
</dbReference>
<evidence type="ECO:0000313" key="11">
    <source>
        <dbReference type="Proteomes" id="UP001596174"/>
    </source>
</evidence>
<proteinExistence type="inferred from homology"/>
<organism evidence="10 11">
    <name type="scientific">Streptacidiphilus monticola</name>
    <dbReference type="NCBI Taxonomy" id="2161674"/>
    <lineage>
        <taxon>Bacteria</taxon>
        <taxon>Bacillati</taxon>
        <taxon>Actinomycetota</taxon>
        <taxon>Actinomycetes</taxon>
        <taxon>Kitasatosporales</taxon>
        <taxon>Streptomycetaceae</taxon>
        <taxon>Streptacidiphilus</taxon>
    </lineage>
</organism>
<protein>
    <recommendedName>
        <fullName evidence="8">tRNA-splicing ligase RtcB</fullName>
        <ecNumber evidence="8">6.5.1.-</ecNumber>
    </recommendedName>
</protein>
<comment type="cofactor">
    <cofactor evidence="8">
        <name>Mn(2+)</name>
        <dbReference type="ChEBI" id="CHEBI:29035"/>
    </cofactor>
    <text evidence="8">Binds 2 manganese ions per subunit.</text>
</comment>
<comment type="caution">
    <text evidence="10">The sequence shown here is derived from an EMBL/GenBank/DDBJ whole genome shotgun (WGS) entry which is preliminary data.</text>
</comment>
<evidence type="ECO:0000256" key="6">
    <source>
        <dbReference type="ARBA" id="ARBA00023211"/>
    </source>
</evidence>
<evidence type="ECO:0000256" key="1">
    <source>
        <dbReference type="ARBA" id="ARBA00022598"/>
    </source>
</evidence>
<dbReference type="Proteomes" id="UP001596174">
    <property type="component" value="Unassembled WGS sequence"/>
</dbReference>
<name>A0ABW1GC02_9ACTN</name>
<keyword evidence="5" id="KW-0342">GTP-binding</keyword>
<feature type="compositionally biased region" description="Gly residues" evidence="9">
    <location>
        <begin position="13"/>
        <end position="22"/>
    </location>
</feature>
<evidence type="ECO:0000256" key="3">
    <source>
        <dbReference type="ARBA" id="ARBA00022741"/>
    </source>
</evidence>
<evidence type="ECO:0000313" key="10">
    <source>
        <dbReference type="EMBL" id="MFC5911167.1"/>
    </source>
</evidence>
<dbReference type="Pfam" id="PF01139">
    <property type="entry name" value="RtcB"/>
    <property type="match status" value="1"/>
</dbReference>
<keyword evidence="1 8" id="KW-0436">Ligase</keyword>
<dbReference type="PANTHER" id="PTHR11118">
    <property type="entry name" value="RNA-SPLICING LIGASE RTCB HOMOLOG"/>
    <property type="match status" value="1"/>
</dbReference>
<comment type="catalytic activity">
    <reaction evidence="7">
        <text>a 3'-end 3'-phospho-ribonucleotide-RNA + a 5'-end dephospho-ribonucleoside-RNA + GTP = a ribonucleotidyl-ribonucleotide-RNA + GMP + diphosphate</text>
        <dbReference type="Rhea" id="RHEA:68076"/>
        <dbReference type="Rhea" id="RHEA-COMP:10463"/>
        <dbReference type="Rhea" id="RHEA-COMP:13936"/>
        <dbReference type="Rhea" id="RHEA-COMP:17355"/>
        <dbReference type="ChEBI" id="CHEBI:33019"/>
        <dbReference type="ChEBI" id="CHEBI:37565"/>
        <dbReference type="ChEBI" id="CHEBI:58115"/>
        <dbReference type="ChEBI" id="CHEBI:83062"/>
        <dbReference type="ChEBI" id="CHEBI:138284"/>
        <dbReference type="ChEBI" id="CHEBI:173118"/>
        <dbReference type="EC" id="6.5.1.8"/>
    </reaction>
</comment>
<dbReference type="Gene3D" id="3.90.1860.10">
    <property type="entry name" value="tRNA-splicing ligase RtcB"/>
    <property type="match status" value="1"/>
</dbReference>
<keyword evidence="6 8" id="KW-0464">Manganese</keyword>
<keyword evidence="4" id="KW-0692">RNA repair</keyword>
<reference evidence="11" key="1">
    <citation type="journal article" date="2019" name="Int. J. Syst. Evol. Microbiol.">
        <title>The Global Catalogue of Microorganisms (GCM) 10K type strain sequencing project: providing services to taxonomists for standard genome sequencing and annotation.</title>
        <authorList>
            <consortium name="The Broad Institute Genomics Platform"/>
            <consortium name="The Broad Institute Genome Sequencing Center for Infectious Disease"/>
            <person name="Wu L."/>
            <person name="Ma J."/>
        </authorList>
    </citation>
    <scope>NUCLEOTIDE SEQUENCE [LARGE SCALE GENOMIC DNA]</scope>
    <source>
        <strain evidence="11">JCM 4816</strain>
    </source>
</reference>
<dbReference type="InterPro" id="IPR001233">
    <property type="entry name" value="RtcB"/>
</dbReference>